<keyword evidence="3" id="KW-1185">Reference proteome</keyword>
<organism evidence="2 3">
    <name type="scientific">Actinoplanes friuliensis DSM 7358</name>
    <dbReference type="NCBI Taxonomy" id="1246995"/>
    <lineage>
        <taxon>Bacteria</taxon>
        <taxon>Bacillati</taxon>
        <taxon>Actinomycetota</taxon>
        <taxon>Actinomycetes</taxon>
        <taxon>Micromonosporales</taxon>
        <taxon>Micromonosporaceae</taxon>
        <taxon>Actinoplanes</taxon>
    </lineage>
</organism>
<proteinExistence type="predicted"/>
<dbReference type="PANTHER" id="PTHR40765:SF2">
    <property type="entry name" value="ESX-2 SECRETION SYSTEM ATPASE ECCB2"/>
    <property type="match status" value="1"/>
</dbReference>
<dbReference type="NCBIfam" id="TIGR03919">
    <property type="entry name" value="T7SS_EccB"/>
    <property type="match status" value="1"/>
</dbReference>
<dbReference type="Pfam" id="PF05108">
    <property type="entry name" value="T7SS_ESX1_EccB"/>
    <property type="match status" value="1"/>
</dbReference>
<dbReference type="KEGG" id="afs:AFR_02555"/>
<keyword evidence="1" id="KW-1133">Transmembrane helix</keyword>
<accession>U5VSV0</accession>
<gene>
    <name evidence="2" type="ORF">AFR_02555</name>
</gene>
<name>U5VSV0_9ACTN</name>
<dbReference type="Proteomes" id="UP000017746">
    <property type="component" value="Chromosome"/>
</dbReference>
<dbReference type="eggNOG" id="COG3266">
    <property type="taxonomic scope" value="Bacteria"/>
</dbReference>
<evidence type="ECO:0000256" key="1">
    <source>
        <dbReference type="SAM" id="Phobius"/>
    </source>
</evidence>
<dbReference type="STRING" id="1246995.AFR_02555"/>
<evidence type="ECO:0000313" key="2">
    <source>
        <dbReference type="EMBL" id="AGZ38800.1"/>
    </source>
</evidence>
<dbReference type="PATRIC" id="fig|1246995.3.peg.514"/>
<keyword evidence="1" id="KW-0472">Membrane</keyword>
<dbReference type="RefSeq" id="WP_023357743.1">
    <property type="nucleotide sequence ID" value="NC_022657.1"/>
</dbReference>
<dbReference type="InterPro" id="IPR044857">
    <property type="entry name" value="T7SS_EccB_R1"/>
</dbReference>
<sequence length="452" mass="47267">MQTQRDHVHAHTFMMGRLSSALVQGDPTSAEIPGRRAQTGLLIGIILVVLVAGGFAVYGWIVPGGSKAFRQAGAILVEKESGTRYVYLNGVLHPTPNLTSAMLIQGNAAKVKLISRNSLKDVPRGAAIGIAGAPQSLPAADALVPGPWLTCLPGSVIDNPGPQLGVNLDPRTDNAPLPGDRFAVAQNAKGVPYLLAEGRKFRVADDAVLVALGAANVRPIRAPQVWLDWLPDGEALAPAAIPGAGTKGPEVGGERRAIGTLFRQKPAAGEEQLFVLRRDGLAPMSRTEFLFADAKGAGAPVELDAAAVVDAPKSEDRSLTSRLPDLAGLRWQDPGRAVLCLRQQPASADSFSSTVVYVPQDRSAVDPDGRTSVYARPGTGMVVVAVPKESRITPEVSLISEEGTAFTLADSATVSALKFDKIGLVPFPKSLLATLPQGPLLSREAVSGLAGR</sequence>
<dbReference type="InterPro" id="IPR007795">
    <property type="entry name" value="T7SS_EccB"/>
</dbReference>
<dbReference type="GO" id="GO:0005576">
    <property type="term" value="C:extracellular region"/>
    <property type="evidence" value="ECO:0007669"/>
    <property type="project" value="TreeGrafter"/>
</dbReference>
<evidence type="ECO:0000313" key="3">
    <source>
        <dbReference type="Proteomes" id="UP000017746"/>
    </source>
</evidence>
<dbReference type="Gene3D" id="3.30.2390.20">
    <property type="entry name" value="Type VII secretion system EccB, repeat 1 domain"/>
    <property type="match status" value="1"/>
</dbReference>
<reference evidence="2 3" key="1">
    <citation type="journal article" date="2014" name="J. Biotechnol.">
        <title>Complete genome sequence of the actinobacterium Actinoplanes friuliensis HAG 010964, producer of the lipopeptide antibiotic friulimycin.</title>
        <authorList>
            <person name="Ruckert C."/>
            <person name="Szczepanowski R."/>
            <person name="Albersmeier A."/>
            <person name="Goesmann A."/>
            <person name="Fischer N."/>
            <person name="Steinkamper A."/>
            <person name="Puhler A."/>
            <person name="Biener R."/>
            <person name="Schwartz D."/>
            <person name="Kalinowski J."/>
        </authorList>
    </citation>
    <scope>NUCLEOTIDE SEQUENCE [LARGE SCALE GENOMIC DNA]</scope>
    <source>
        <strain evidence="2 3">DSM 7358</strain>
    </source>
</reference>
<dbReference type="EMBL" id="CP006272">
    <property type="protein sequence ID" value="AGZ38800.1"/>
    <property type="molecule type" value="Genomic_DNA"/>
</dbReference>
<dbReference type="PANTHER" id="PTHR40765">
    <property type="entry name" value="ESX-2 SECRETION SYSTEM ATPASE ECCB2"/>
    <property type="match status" value="1"/>
</dbReference>
<keyword evidence="1" id="KW-0812">Transmembrane</keyword>
<dbReference type="AlphaFoldDB" id="U5VSV0"/>
<dbReference type="HOGENOM" id="CLU_036302_1_1_11"/>
<dbReference type="OrthoDB" id="3847604at2"/>
<feature type="transmembrane region" description="Helical" evidence="1">
    <location>
        <begin position="41"/>
        <end position="61"/>
    </location>
</feature>
<evidence type="ECO:0008006" key="4">
    <source>
        <dbReference type="Google" id="ProtNLM"/>
    </source>
</evidence>
<protein>
    <recommendedName>
        <fullName evidence="4">Type VII secretion protein EccB</fullName>
    </recommendedName>
</protein>